<accession>A0A1A3NL33</accession>
<organism evidence="1 2">
    <name type="scientific">Mycobacterium asiaticum</name>
    <dbReference type="NCBI Taxonomy" id="1790"/>
    <lineage>
        <taxon>Bacteria</taxon>
        <taxon>Bacillati</taxon>
        <taxon>Actinomycetota</taxon>
        <taxon>Actinomycetes</taxon>
        <taxon>Mycobacteriales</taxon>
        <taxon>Mycobacteriaceae</taxon>
        <taxon>Mycobacterium</taxon>
    </lineage>
</organism>
<reference evidence="1 2" key="1">
    <citation type="submission" date="2016-06" db="EMBL/GenBank/DDBJ databases">
        <authorList>
            <person name="Kjaerup R.B."/>
            <person name="Dalgaard T.S."/>
            <person name="Juul-Madsen H.R."/>
        </authorList>
    </citation>
    <scope>NUCLEOTIDE SEQUENCE [LARGE SCALE GENOMIC DNA]</scope>
    <source>
        <strain evidence="1 2">1245335.1</strain>
    </source>
</reference>
<evidence type="ECO:0000313" key="2">
    <source>
        <dbReference type="Proteomes" id="UP000093819"/>
    </source>
</evidence>
<sequence>MKTTFPTTDTRSGAHALLDACADADQRAAEYQRVLDENTALRARIADLEQELAWTNGDTRR</sequence>
<evidence type="ECO:0000313" key="1">
    <source>
        <dbReference type="EMBL" id="OBK22536.1"/>
    </source>
</evidence>
<name>A0A1A3NL33_MYCAS</name>
<protein>
    <submittedName>
        <fullName evidence="1">Uncharacterized protein</fullName>
    </submittedName>
</protein>
<dbReference type="Proteomes" id="UP000093819">
    <property type="component" value="Unassembled WGS sequence"/>
</dbReference>
<dbReference type="AlphaFoldDB" id="A0A1A3NL33"/>
<gene>
    <name evidence="1" type="ORF">A5635_21715</name>
</gene>
<comment type="caution">
    <text evidence="1">The sequence shown here is derived from an EMBL/GenBank/DDBJ whole genome shotgun (WGS) entry which is preliminary data.</text>
</comment>
<dbReference type="RefSeq" id="WP_065035536.1">
    <property type="nucleotide sequence ID" value="NZ_LZLR01000093.1"/>
</dbReference>
<dbReference type="EMBL" id="LZLR01000093">
    <property type="protein sequence ID" value="OBK22536.1"/>
    <property type="molecule type" value="Genomic_DNA"/>
</dbReference>
<proteinExistence type="predicted"/>